<dbReference type="GO" id="GO:0022857">
    <property type="term" value="F:transmembrane transporter activity"/>
    <property type="evidence" value="ECO:0007669"/>
    <property type="project" value="InterPro"/>
</dbReference>
<feature type="transmembrane region" description="Helical" evidence="8">
    <location>
        <begin position="94"/>
        <end position="113"/>
    </location>
</feature>
<comment type="similarity">
    <text evidence="2 7">Belongs to the purine-cytosine permease (2.A.39) family.</text>
</comment>
<feature type="transmembrane region" description="Helical" evidence="8">
    <location>
        <begin position="191"/>
        <end position="210"/>
    </location>
</feature>
<dbReference type="Proteomes" id="UP000030416">
    <property type="component" value="Unassembled WGS sequence"/>
</dbReference>
<feature type="transmembrane region" description="Helical" evidence="8">
    <location>
        <begin position="313"/>
        <end position="334"/>
    </location>
</feature>
<comment type="subcellular location">
    <subcellularLocation>
        <location evidence="1">Membrane</location>
        <topology evidence="1">Multi-pass membrane protein</topology>
    </subcellularLocation>
</comment>
<dbReference type="EMBL" id="JPVN01000008">
    <property type="protein sequence ID" value="KGR79069.1"/>
    <property type="molecule type" value="Genomic_DNA"/>
</dbReference>
<dbReference type="eggNOG" id="COG1457">
    <property type="taxonomic scope" value="Bacteria"/>
</dbReference>
<accession>A0A0A3I2W0</accession>
<dbReference type="InterPro" id="IPR026030">
    <property type="entry name" value="Pur-cyt_permease_Fcy2/21/22"/>
</dbReference>
<dbReference type="GO" id="GO:0005886">
    <property type="term" value="C:plasma membrane"/>
    <property type="evidence" value="ECO:0007669"/>
    <property type="project" value="TreeGrafter"/>
</dbReference>
<evidence type="ECO:0000256" key="5">
    <source>
        <dbReference type="ARBA" id="ARBA00022989"/>
    </source>
</evidence>
<dbReference type="PANTHER" id="PTHR31806:SF1">
    <property type="entry name" value="PURINE-CYTOSINE PERMEASE FCY2-RELATED"/>
    <property type="match status" value="1"/>
</dbReference>
<dbReference type="RefSeq" id="WP_036185274.1">
    <property type="nucleotide sequence ID" value="NZ_AVDA01000008.1"/>
</dbReference>
<keyword evidence="4 8" id="KW-0812">Transmembrane</keyword>
<dbReference type="STRING" id="1384049.CD29_08680"/>
<feature type="transmembrane region" description="Helical" evidence="8">
    <location>
        <begin position="422"/>
        <end position="439"/>
    </location>
</feature>
<feature type="transmembrane region" description="Helical" evidence="8">
    <location>
        <begin position="270"/>
        <end position="301"/>
    </location>
</feature>
<dbReference type="InterPro" id="IPR001248">
    <property type="entry name" value="Pur-cyt_permease"/>
</dbReference>
<dbReference type="PIRSF" id="PIRSF002744">
    <property type="entry name" value="Pur-cyt_permease"/>
    <property type="match status" value="1"/>
</dbReference>
<dbReference type="PANTHER" id="PTHR31806">
    <property type="entry name" value="PURINE-CYTOSINE PERMEASE FCY2-RELATED"/>
    <property type="match status" value="1"/>
</dbReference>
<dbReference type="AlphaFoldDB" id="A0A0A3I2W0"/>
<keyword evidence="10" id="KW-1185">Reference proteome</keyword>
<feature type="transmembrane region" description="Helical" evidence="8">
    <location>
        <begin position="161"/>
        <end position="179"/>
    </location>
</feature>
<sequence length="456" mass="49998">MFLLAKIEDVSHEFIPLEKRNNKASEMFFTWFSASTVSTTLVTGALAILVGLDFLWATISIIVGHAIGAVIMALHAAIGPKSGLPQVVQSRAQFGYYGAILPMVIIFTMYIGYGSTNTVVVGQGLQETLGLNLNLMVILSLIPTVLIAIFGQSILQKSLKVFTIIFIFIFVILTILLFANLNNTQLISGEFNLSAFILMASICVTWQITYGPYVSDHTRFIRPEESKKTFYYSYAGTFLSSAWLMILGALSASMVTDGNVMGQINSLGTIGWIIAFLLTIGILIINSLNIYGAGIILLSIISNFIPFKTTAKLRVIASIAIAFTIALIATVGAGNFMANFQMYLVFILFFIIPWSTITLMDFFVLGRSHYHHSEYGKKDGIFKAFNTKTIAVYLITILIQVPFLNTEIYVGPIAKAMNGVDIAWIIGIIVAATLYYVLIKITVPVLSSSNTPSLEE</sequence>
<dbReference type="Gene3D" id="1.10.4160.10">
    <property type="entry name" value="Hydantoin permease"/>
    <property type="match status" value="1"/>
</dbReference>
<reference evidence="9 10" key="1">
    <citation type="submission" date="2014-02" db="EMBL/GenBank/DDBJ databases">
        <title>Draft genome sequence of Lysinibacillus manganicus DSM 26584T.</title>
        <authorList>
            <person name="Zhang F."/>
            <person name="Wang G."/>
            <person name="Zhang L."/>
        </authorList>
    </citation>
    <scope>NUCLEOTIDE SEQUENCE [LARGE SCALE GENOMIC DNA]</scope>
    <source>
        <strain evidence="9 10">DSM 26584</strain>
    </source>
</reference>
<proteinExistence type="inferred from homology"/>
<feature type="transmembrane region" description="Helical" evidence="8">
    <location>
        <begin position="133"/>
        <end position="154"/>
    </location>
</feature>
<feature type="transmembrane region" description="Helical" evidence="8">
    <location>
        <begin position="340"/>
        <end position="364"/>
    </location>
</feature>
<feature type="transmembrane region" description="Helical" evidence="8">
    <location>
        <begin position="28"/>
        <end position="48"/>
    </location>
</feature>
<protein>
    <submittedName>
        <fullName evidence="9">Thiamine permease</fullName>
    </submittedName>
</protein>
<keyword evidence="3 7" id="KW-0813">Transport</keyword>
<evidence type="ECO:0000313" key="9">
    <source>
        <dbReference type="EMBL" id="KGR79069.1"/>
    </source>
</evidence>
<comment type="caution">
    <text evidence="9">The sequence shown here is derived from an EMBL/GenBank/DDBJ whole genome shotgun (WGS) entry which is preliminary data.</text>
</comment>
<dbReference type="Pfam" id="PF02133">
    <property type="entry name" value="Transp_cyt_pur"/>
    <property type="match status" value="1"/>
</dbReference>
<feature type="transmembrane region" description="Helical" evidence="8">
    <location>
        <begin position="54"/>
        <end position="74"/>
    </location>
</feature>
<keyword evidence="6 7" id="KW-0472">Membrane</keyword>
<evidence type="ECO:0000256" key="1">
    <source>
        <dbReference type="ARBA" id="ARBA00004141"/>
    </source>
</evidence>
<evidence type="ECO:0000256" key="7">
    <source>
        <dbReference type="PIRNR" id="PIRNR002744"/>
    </source>
</evidence>
<evidence type="ECO:0000256" key="6">
    <source>
        <dbReference type="ARBA" id="ARBA00023136"/>
    </source>
</evidence>
<feature type="transmembrane region" description="Helical" evidence="8">
    <location>
        <begin position="385"/>
        <end position="402"/>
    </location>
</feature>
<feature type="transmembrane region" description="Helical" evidence="8">
    <location>
        <begin position="231"/>
        <end position="250"/>
    </location>
</feature>
<evidence type="ECO:0000313" key="10">
    <source>
        <dbReference type="Proteomes" id="UP000030416"/>
    </source>
</evidence>
<organism evidence="9 10">
    <name type="scientific">Ureibacillus manganicus DSM 26584</name>
    <dbReference type="NCBI Taxonomy" id="1384049"/>
    <lineage>
        <taxon>Bacteria</taxon>
        <taxon>Bacillati</taxon>
        <taxon>Bacillota</taxon>
        <taxon>Bacilli</taxon>
        <taxon>Bacillales</taxon>
        <taxon>Caryophanaceae</taxon>
        <taxon>Ureibacillus</taxon>
    </lineage>
</organism>
<name>A0A0A3I2W0_9BACL</name>
<gene>
    <name evidence="9" type="ORF">CD29_08680</name>
</gene>
<evidence type="ECO:0000256" key="4">
    <source>
        <dbReference type="ARBA" id="ARBA00022692"/>
    </source>
</evidence>
<keyword evidence="5 8" id="KW-1133">Transmembrane helix</keyword>
<evidence type="ECO:0000256" key="2">
    <source>
        <dbReference type="ARBA" id="ARBA00008974"/>
    </source>
</evidence>
<evidence type="ECO:0000256" key="8">
    <source>
        <dbReference type="SAM" id="Phobius"/>
    </source>
</evidence>
<evidence type="ECO:0000256" key="3">
    <source>
        <dbReference type="ARBA" id="ARBA00022448"/>
    </source>
</evidence>